<name>A0AAN8UT75_9MAGN</name>
<dbReference type="EMBL" id="JBAMMX010000020">
    <property type="protein sequence ID" value="KAK6921320.1"/>
    <property type="molecule type" value="Genomic_DNA"/>
</dbReference>
<dbReference type="PANTHER" id="PTHR23326">
    <property type="entry name" value="CCR4 NOT-RELATED"/>
    <property type="match status" value="1"/>
</dbReference>
<evidence type="ECO:0000256" key="1">
    <source>
        <dbReference type="ARBA" id="ARBA00007682"/>
    </source>
</evidence>
<evidence type="ECO:0000256" key="4">
    <source>
        <dbReference type="SAM" id="MobiDB-lite"/>
    </source>
</evidence>
<comment type="similarity">
    <text evidence="1">Belongs to the CNOT2/3/5 family.</text>
</comment>
<feature type="domain" description="NOT2/NOT3/NOT5 C-terminal" evidence="5">
    <location>
        <begin position="43"/>
        <end position="102"/>
    </location>
</feature>
<evidence type="ECO:0000256" key="3">
    <source>
        <dbReference type="ARBA" id="ARBA00023163"/>
    </source>
</evidence>
<evidence type="ECO:0000313" key="7">
    <source>
        <dbReference type="Proteomes" id="UP001370490"/>
    </source>
</evidence>
<keyword evidence="7" id="KW-1185">Reference proteome</keyword>
<dbReference type="InterPro" id="IPR007282">
    <property type="entry name" value="NOT2/3/5_C"/>
</dbReference>
<dbReference type="InterPro" id="IPR038635">
    <property type="entry name" value="CCR4-NOT_su2/3/5_C_sf"/>
</dbReference>
<protein>
    <submittedName>
        <fullName evidence="6">NOT2/NOT3/NOT5, C-terminal</fullName>
    </submittedName>
</protein>
<accession>A0AAN8UT75</accession>
<feature type="region of interest" description="Disordered" evidence="4">
    <location>
        <begin position="1"/>
        <end position="21"/>
    </location>
</feature>
<sequence length="312" mass="36071">MRVISSKDLRREADPNVDPHVRQIGDNIKFKSEQSDSIKSTPFFVQNTYQQYLAAKELKRQSWRYHRKYNTWFQRHEEPKVATDEYEQGTYVYFDFHIANDDQQHGWKLNEPYQQHIISSNEPAAPCLQHEIAPKPNESKIAPPHFKFHQHSCQIWHNIIVRFGPQIAPDHTSVLPVVGRLMSEHLCLKNHTPCWEEWYEVAIYGPQSVDWFCSSSHEITDLLVAYSTTTLIVFILHSSSRRNFNPPVVQDLGLRTTDPSILVLLGAKGSRLSSLLSTIILKMSLLYERARFSAIVWYGQMVVAAPDALGKK</sequence>
<dbReference type="Proteomes" id="UP001370490">
    <property type="component" value="Unassembled WGS sequence"/>
</dbReference>
<proteinExistence type="inferred from homology"/>
<gene>
    <name evidence="6" type="ORF">RJ641_014998</name>
</gene>
<dbReference type="Gene3D" id="2.30.30.1020">
    <property type="entry name" value="CCR4-NOT complex subunit 2/3/5, C-terminal domain"/>
    <property type="match status" value="1"/>
</dbReference>
<dbReference type="GO" id="GO:0006355">
    <property type="term" value="P:regulation of DNA-templated transcription"/>
    <property type="evidence" value="ECO:0007669"/>
    <property type="project" value="InterPro"/>
</dbReference>
<evidence type="ECO:0000259" key="5">
    <source>
        <dbReference type="Pfam" id="PF04153"/>
    </source>
</evidence>
<dbReference type="Pfam" id="PF04153">
    <property type="entry name" value="NOT2_3_5_C"/>
    <property type="match status" value="1"/>
</dbReference>
<evidence type="ECO:0000256" key="2">
    <source>
        <dbReference type="ARBA" id="ARBA00023015"/>
    </source>
</evidence>
<evidence type="ECO:0000313" key="6">
    <source>
        <dbReference type="EMBL" id="KAK6921320.1"/>
    </source>
</evidence>
<dbReference type="GO" id="GO:0030015">
    <property type="term" value="C:CCR4-NOT core complex"/>
    <property type="evidence" value="ECO:0007669"/>
    <property type="project" value="InterPro"/>
</dbReference>
<comment type="caution">
    <text evidence="6">The sequence shown here is derived from an EMBL/GenBank/DDBJ whole genome shotgun (WGS) entry which is preliminary data.</text>
</comment>
<reference evidence="6 7" key="1">
    <citation type="submission" date="2023-12" db="EMBL/GenBank/DDBJ databases">
        <title>A high-quality genome assembly for Dillenia turbinata (Dilleniales).</title>
        <authorList>
            <person name="Chanderbali A."/>
        </authorList>
    </citation>
    <scope>NUCLEOTIDE SEQUENCE [LARGE SCALE GENOMIC DNA]</scope>
    <source>
        <strain evidence="6">LSX21</strain>
        <tissue evidence="6">Leaf</tissue>
    </source>
</reference>
<keyword evidence="2" id="KW-0805">Transcription regulation</keyword>
<organism evidence="6 7">
    <name type="scientific">Dillenia turbinata</name>
    <dbReference type="NCBI Taxonomy" id="194707"/>
    <lineage>
        <taxon>Eukaryota</taxon>
        <taxon>Viridiplantae</taxon>
        <taxon>Streptophyta</taxon>
        <taxon>Embryophyta</taxon>
        <taxon>Tracheophyta</taxon>
        <taxon>Spermatophyta</taxon>
        <taxon>Magnoliopsida</taxon>
        <taxon>eudicotyledons</taxon>
        <taxon>Gunneridae</taxon>
        <taxon>Pentapetalae</taxon>
        <taxon>Dilleniales</taxon>
        <taxon>Dilleniaceae</taxon>
        <taxon>Dillenia</taxon>
    </lineage>
</organism>
<dbReference type="AlphaFoldDB" id="A0AAN8UT75"/>
<keyword evidence="3" id="KW-0804">Transcription</keyword>
<dbReference type="InterPro" id="IPR040168">
    <property type="entry name" value="Not2/3/5"/>
</dbReference>